<dbReference type="GO" id="GO:0002939">
    <property type="term" value="P:tRNA N1-guanine methylation"/>
    <property type="evidence" value="ECO:0007669"/>
    <property type="project" value="TreeGrafter"/>
</dbReference>
<feature type="compositionally biased region" description="Low complexity" evidence="11">
    <location>
        <begin position="273"/>
        <end position="282"/>
    </location>
</feature>
<dbReference type="InterPro" id="IPR029063">
    <property type="entry name" value="SAM-dependent_MTases_sf"/>
</dbReference>
<name>A0A7S3H4G0_9STRA</name>
<dbReference type="InterPro" id="IPR056744">
    <property type="entry name" value="TRM5/TYW2-like_N"/>
</dbReference>
<dbReference type="InterPro" id="IPR025792">
    <property type="entry name" value="tRNA_Gua_MeTrfase_euk"/>
</dbReference>
<dbReference type="PROSITE" id="PS51684">
    <property type="entry name" value="SAM_MT_TRM5_TYW2"/>
    <property type="match status" value="1"/>
</dbReference>
<keyword evidence="8 10" id="KW-0539">Nucleus</keyword>
<comment type="similarity">
    <text evidence="10">Belongs to the TRM5 / TYW2 family.</text>
</comment>
<evidence type="ECO:0000256" key="9">
    <source>
        <dbReference type="ARBA" id="ARBA00047783"/>
    </source>
</evidence>
<keyword evidence="4 10" id="KW-0808">Transferase</keyword>
<keyword evidence="6 10" id="KW-0819">tRNA processing</keyword>
<dbReference type="FunFam" id="3.30.300.110:FF:000001">
    <property type="entry name" value="tRNA (guanine(37)-N1)-methyltransferase"/>
    <property type="match status" value="1"/>
</dbReference>
<sequence>MNQPLPMLVRPSALLSLTVSTVSVVSAFFRHSHRPFCNFPLPKFRSMSTMSAVNKEEFKSTVRLLALKIPAKSCTDYLNNFKDAMYMRPKMKRIYDAPDDAQKRLLILSEQYQAISDLPEHLKEFNDKHGGEAQDYHLQLGYEHFSVDEVLNKLLPNLAEVPSAFEQAGHLAHLNLREEALPYKHLIAQVLLEKNPTIKTVVNKIGNIETEFRTFPMELLGGEDNYEVTLRESGARFTFNFAQVYWNSRLQMEHSRVIEWIQATAGQRPVHTNNNNNNGKGKNQNKKSANKKDGAKDDVAAVVATAPASTAPYKNFTQPSLVVADMMAGVGPFAVPLSMAVNFNTTVADREIKVHANDLNPASFKYLEMNARNNHCGSRLQCYNMDGRYFILDLVKRNIPFHEAIMNLPANATDFLDVFIGLYTRVGEDRLSSWSLPRIHVYAFSTHVADPVQDIINRSAGILQCTPEAIRYGKSSAVSSARESECTATLEAVSGHECSGHIVRDVAPKKVMVCLSFTLPEEVARAQPLDFSTSTENTETGESAAASKGIKRDCAAAGLA</sequence>
<feature type="domain" description="SAM-dependent methyltransferase TRM5/TYW2-type" evidence="12">
    <location>
        <begin position="165"/>
        <end position="521"/>
    </location>
</feature>
<feature type="binding site" evidence="10">
    <location>
        <position position="407"/>
    </location>
    <ligand>
        <name>S-adenosyl-L-methionine</name>
        <dbReference type="ChEBI" id="CHEBI:59789"/>
    </ligand>
</feature>
<dbReference type="Pfam" id="PF25133">
    <property type="entry name" value="TYW2_N_2"/>
    <property type="match status" value="1"/>
</dbReference>
<dbReference type="Gene3D" id="3.40.50.150">
    <property type="entry name" value="Vaccinia Virus protein VP39"/>
    <property type="match status" value="1"/>
</dbReference>
<comment type="similarity">
    <text evidence="1">Belongs to the class I-like SAM-binding methyltransferase superfamily. TRM5/TYW2 family.</text>
</comment>
<protein>
    <recommendedName>
        <fullName evidence="10">tRNA (guanine(37)-N1)-methyltransferase</fullName>
        <ecNumber evidence="10">2.1.1.228</ecNumber>
    </recommendedName>
    <alternativeName>
        <fullName evidence="10">M1G-methyltransferase</fullName>
    </alternativeName>
    <alternativeName>
        <fullName evidence="10">tRNA [GM37] methyltransferase</fullName>
    </alternativeName>
    <alternativeName>
        <fullName evidence="10">tRNA methyltransferase 5 homolog</fullName>
    </alternativeName>
</protein>
<dbReference type="Pfam" id="PF02475">
    <property type="entry name" value="TRM5-TYW2_MTfase"/>
    <property type="match status" value="1"/>
</dbReference>
<dbReference type="GO" id="GO:0005634">
    <property type="term" value="C:nucleus"/>
    <property type="evidence" value="ECO:0007669"/>
    <property type="project" value="UniProtKB-SubCell"/>
</dbReference>
<feature type="binding site" evidence="10">
    <location>
        <begin position="386"/>
        <end position="387"/>
    </location>
    <ligand>
        <name>S-adenosyl-L-methionine</name>
        <dbReference type="ChEBI" id="CHEBI:59789"/>
    </ligand>
</feature>
<dbReference type="InterPro" id="IPR056743">
    <property type="entry name" value="TRM5-TYW2-like_MTfase"/>
</dbReference>
<dbReference type="PANTHER" id="PTHR23245">
    <property type="entry name" value="TRNA METHYLTRANSFERASE"/>
    <property type="match status" value="1"/>
</dbReference>
<evidence type="ECO:0000256" key="2">
    <source>
        <dbReference type="ARBA" id="ARBA00022490"/>
    </source>
</evidence>
<gene>
    <name evidence="13" type="ORF">SELO1098_LOCUS13409</name>
</gene>
<feature type="binding site" evidence="10">
    <location>
        <position position="254"/>
    </location>
    <ligand>
        <name>S-adenosyl-L-methionine</name>
        <dbReference type="ChEBI" id="CHEBI:59789"/>
    </ligand>
</feature>
<evidence type="ECO:0000256" key="7">
    <source>
        <dbReference type="ARBA" id="ARBA00023128"/>
    </source>
</evidence>
<evidence type="ECO:0000256" key="4">
    <source>
        <dbReference type="ARBA" id="ARBA00022679"/>
    </source>
</evidence>
<organism evidence="13">
    <name type="scientific">Spumella elongata</name>
    <dbReference type="NCBI Taxonomy" id="89044"/>
    <lineage>
        <taxon>Eukaryota</taxon>
        <taxon>Sar</taxon>
        <taxon>Stramenopiles</taxon>
        <taxon>Ochrophyta</taxon>
        <taxon>Chrysophyceae</taxon>
        <taxon>Chromulinales</taxon>
        <taxon>Chromulinaceae</taxon>
        <taxon>Spumella</taxon>
    </lineage>
</organism>
<evidence type="ECO:0000256" key="5">
    <source>
        <dbReference type="ARBA" id="ARBA00022691"/>
    </source>
</evidence>
<dbReference type="EC" id="2.1.1.228" evidence="10"/>
<keyword evidence="3 10" id="KW-0489">Methyltransferase</keyword>
<evidence type="ECO:0000256" key="6">
    <source>
        <dbReference type="ARBA" id="ARBA00022694"/>
    </source>
</evidence>
<comment type="function">
    <text evidence="10">Specifically methylates the N1 position of guanosine-37 in various cytoplasmic and mitochondrial tRNAs. Methylation is not dependent on the nature of the nucleoside 5' of the target nucleoside. This is the first step in the biosynthesis of wybutosine (yW), a modified base adjacent to the anticodon of tRNAs and required for accurate decoding.</text>
</comment>
<evidence type="ECO:0000256" key="1">
    <source>
        <dbReference type="ARBA" id="ARBA00009775"/>
    </source>
</evidence>
<evidence type="ECO:0000256" key="8">
    <source>
        <dbReference type="ARBA" id="ARBA00023242"/>
    </source>
</evidence>
<dbReference type="GO" id="GO:0005759">
    <property type="term" value="C:mitochondrial matrix"/>
    <property type="evidence" value="ECO:0007669"/>
    <property type="project" value="UniProtKB-SubCell"/>
</dbReference>
<feature type="binding site" evidence="10">
    <location>
        <begin position="358"/>
        <end position="359"/>
    </location>
    <ligand>
        <name>S-adenosyl-L-methionine</name>
        <dbReference type="ChEBI" id="CHEBI:59789"/>
    </ligand>
</feature>
<evidence type="ECO:0000259" key="12">
    <source>
        <dbReference type="PROSITE" id="PS51684"/>
    </source>
</evidence>
<keyword evidence="2 10" id="KW-0963">Cytoplasm</keyword>
<evidence type="ECO:0000256" key="3">
    <source>
        <dbReference type="ARBA" id="ARBA00022603"/>
    </source>
</evidence>
<dbReference type="GO" id="GO:0070901">
    <property type="term" value="P:mitochondrial tRNA methylation"/>
    <property type="evidence" value="ECO:0007669"/>
    <property type="project" value="UniProtKB-ARBA"/>
</dbReference>
<feature type="region of interest" description="Disordered" evidence="11">
    <location>
        <begin position="268"/>
        <end position="296"/>
    </location>
</feature>
<reference evidence="13" key="1">
    <citation type="submission" date="2021-01" db="EMBL/GenBank/DDBJ databases">
        <authorList>
            <person name="Corre E."/>
            <person name="Pelletier E."/>
            <person name="Niang G."/>
            <person name="Scheremetjew M."/>
            <person name="Finn R."/>
            <person name="Kale V."/>
            <person name="Holt S."/>
            <person name="Cochrane G."/>
            <person name="Meng A."/>
            <person name="Brown T."/>
            <person name="Cohen L."/>
        </authorList>
    </citation>
    <scope>NUCLEOTIDE SEQUENCE</scope>
    <source>
        <strain evidence="13">CCAP 955/1</strain>
    </source>
</reference>
<evidence type="ECO:0000256" key="10">
    <source>
        <dbReference type="HAMAP-Rule" id="MF_03152"/>
    </source>
</evidence>
<dbReference type="PANTHER" id="PTHR23245:SF36">
    <property type="entry name" value="TRNA (GUANINE(37)-N1)-METHYLTRANSFERASE"/>
    <property type="match status" value="1"/>
</dbReference>
<dbReference type="GO" id="GO:0052906">
    <property type="term" value="F:tRNA (guanine(37)-N1)-methyltransferase activity"/>
    <property type="evidence" value="ECO:0007669"/>
    <property type="project" value="UniProtKB-UniRule"/>
</dbReference>
<dbReference type="Gene3D" id="3.30.300.110">
    <property type="entry name" value="Met-10+ protein-like domains"/>
    <property type="match status" value="1"/>
</dbReference>
<keyword evidence="5 10" id="KW-0949">S-adenosyl-L-methionine</keyword>
<dbReference type="InterPro" id="IPR030382">
    <property type="entry name" value="MeTrfase_TRM5/TYW2"/>
</dbReference>
<evidence type="ECO:0000256" key="11">
    <source>
        <dbReference type="SAM" id="MobiDB-lite"/>
    </source>
</evidence>
<dbReference type="AlphaFoldDB" id="A0A7S3H4G0"/>
<comment type="catalytic activity">
    <reaction evidence="9 10">
        <text>guanosine(37) in tRNA + S-adenosyl-L-methionine = N(1)-methylguanosine(37) in tRNA + S-adenosyl-L-homocysteine + H(+)</text>
        <dbReference type="Rhea" id="RHEA:36899"/>
        <dbReference type="Rhea" id="RHEA-COMP:10145"/>
        <dbReference type="Rhea" id="RHEA-COMP:10147"/>
        <dbReference type="ChEBI" id="CHEBI:15378"/>
        <dbReference type="ChEBI" id="CHEBI:57856"/>
        <dbReference type="ChEBI" id="CHEBI:59789"/>
        <dbReference type="ChEBI" id="CHEBI:73542"/>
        <dbReference type="ChEBI" id="CHEBI:74269"/>
        <dbReference type="EC" id="2.1.1.228"/>
    </reaction>
</comment>
<accession>A0A7S3H4G0</accession>
<proteinExistence type="inferred from homology"/>
<dbReference type="EMBL" id="HBIC01026913">
    <property type="protein sequence ID" value="CAE0284568.1"/>
    <property type="molecule type" value="Transcribed_RNA"/>
</dbReference>
<evidence type="ECO:0000313" key="13">
    <source>
        <dbReference type="EMBL" id="CAE0284568.1"/>
    </source>
</evidence>
<keyword evidence="7 10" id="KW-0496">Mitochondrion</keyword>
<dbReference type="HAMAP" id="MF_03152">
    <property type="entry name" value="TRM5"/>
    <property type="match status" value="1"/>
</dbReference>
<comment type="subcellular location">
    <subcellularLocation>
        <location evidence="10">Mitochondrion matrix</location>
    </subcellularLocation>
    <subcellularLocation>
        <location evidence="10">Nucleus</location>
    </subcellularLocation>
    <subcellularLocation>
        <location evidence="10">Cytoplasm</location>
    </subcellularLocation>
    <text evidence="10">Predominantly in the mitochondria and in the nucleus.</text>
</comment>
<comment type="subunit">
    <text evidence="10">Monomer.</text>
</comment>
<dbReference type="SUPFAM" id="SSF53335">
    <property type="entry name" value="S-adenosyl-L-methionine-dependent methyltransferases"/>
    <property type="match status" value="1"/>
</dbReference>